<dbReference type="FunFam" id="3.20.110.10:FF:000001">
    <property type="entry name" value="Alpha-mannosidase"/>
    <property type="match status" value="1"/>
</dbReference>
<dbReference type="InterPro" id="IPR000602">
    <property type="entry name" value="Glyco_hydro_38_N"/>
</dbReference>
<dbReference type="InterPro" id="IPR011682">
    <property type="entry name" value="Glyco_hydro_38_C"/>
</dbReference>
<dbReference type="InterPro" id="IPR037094">
    <property type="entry name" value="Glyco_hydro_38_cen_sf"/>
</dbReference>
<gene>
    <name evidence="12" type="ORF">RI129_010750</name>
</gene>
<dbReference type="Pfam" id="PF17677">
    <property type="entry name" value="Glyco_hydro38C2"/>
    <property type="match status" value="1"/>
</dbReference>
<evidence type="ECO:0000256" key="7">
    <source>
        <dbReference type="ARBA" id="ARBA00023157"/>
    </source>
</evidence>
<keyword evidence="7" id="KW-1015">Disulfide bond</keyword>
<accession>A0AAN7V4U0</accession>
<evidence type="ECO:0000256" key="9">
    <source>
        <dbReference type="ARBA" id="ARBA00023295"/>
    </source>
</evidence>
<name>A0AAN7V4U0_9COLE</name>
<dbReference type="GO" id="GO:0046872">
    <property type="term" value="F:metal ion binding"/>
    <property type="evidence" value="ECO:0007669"/>
    <property type="project" value="UniProtKB-KW"/>
</dbReference>
<organism evidence="12 13">
    <name type="scientific">Pyrocoelia pectoralis</name>
    <dbReference type="NCBI Taxonomy" id="417401"/>
    <lineage>
        <taxon>Eukaryota</taxon>
        <taxon>Metazoa</taxon>
        <taxon>Ecdysozoa</taxon>
        <taxon>Arthropoda</taxon>
        <taxon>Hexapoda</taxon>
        <taxon>Insecta</taxon>
        <taxon>Pterygota</taxon>
        <taxon>Neoptera</taxon>
        <taxon>Endopterygota</taxon>
        <taxon>Coleoptera</taxon>
        <taxon>Polyphaga</taxon>
        <taxon>Elateriformia</taxon>
        <taxon>Elateroidea</taxon>
        <taxon>Lampyridae</taxon>
        <taxon>Lampyrinae</taxon>
        <taxon>Pyrocoelia</taxon>
    </lineage>
</organism>
<dbReference type="Gene3D" id="1.20.1270.50">
    <property type="entry name" value="Glycoside hydrolase family 38, central domain"/>
    <property type="match status" value="2"/>
</dbReference>
<dbReference type="InterPro" id="IPR050843">
    <property type="entry name" value="Glycosyl_Hydrlase_38"/>
</dbReference>
<dbReference type="SUPFAM" id="SSF88688">
    <property type="entry name" value="Families 57/38 glycoside transferase middle domain"/>
    <property type="match status" value="1"/>
</dbReference>
<evidence type="ECO:0000256" key="8">
    <source>
        <dbReference type="ARBA" id="ARBA00023180"/>
    </source>
</evidence>
<dbReference type="InterPro" id="IPR041147">
    <property type="entry name" value="GH38_C"/>
</dbReference>
<dbReference type="EC" id="3.2.1.-" evidence="10"/>
<dbReference type="SUPFAM" id="SSF88713">
    <property type="entry name" value="Glycoside hydrolase/deacetylase"/>
    <property type="match status" value="1"/>
</dbReference>
<keyword evidence="4 10" id="KW-0479">Metal-binding</keyword>
<dbReference type="Pfam" id="PF01074">
    <property type="entry name" value="Glyco_hydro_38N"/>
    <property type="match status" value="1"/>
</dbReference>
<sequence>MMFHIFLLCLLCTALGAPPTDDLRSPRDTTKCGYTSCHKTDPEKLNVHLVPHSHDDVGWKRTVDQYYFGNNEKDHMGIRGVEDIINSVVQSLNEDPNRRFIQVETAFFARWWETQTDEIKTMVKELVNNGQLEMVSGGWSMNDEAATNYQSIIDQMTPRVGWQIDPFGHTNAMATVLAELGFDGLFFWRLDYRDSEARQTDRRTEFVWRGNSDLGSKSDIFTSLLYENYNAPLYFCWDIQCGDEPIIDDKSSTEYNVKRKVDQFHKRIAAQAKNYQTNNILITMGGDFTYQAAEMYYVNIDRLIKGFQEFHPEINMIYSTPSCYLNAVRESAERNGITFPLETNDFMPYATSRHTYWTGYYSSRPNSKRFERQGNNLLQVAKHLVAFENAKNKSFEGDVIELKKIMGVMQHHDAITGTEKQHVTDDYVRMLTNAMQEAQKSIHTMIFDLLKYAVDDESVGATLNSCLLSNVTRCAESGEQRFTVAVYNPHGHTVSHFVRVPVVSTKYSVAGLHGGKIPFQISPVIDTFSKVPGTQSLYELTFKATDIPPLGVNYFYITKEDSTVNEPNLIEPSDKTVLGTESTGIEIDSTTGLLKSVTLNGVNQVVSQQFLYYQSSNASGGTRSSGAYVFRPSAGTEALIISDKTEFVTYQGEIFDEVHQKFNDWLKQSIRVYKNENYIEFDWIVGPLSYVNKLGIEVITRYITDLDNEATFYTDSNGRQLIKRVRNHRPTYEYTNEEPISGNYYPVTSRIVIKDKMKKIDMAILNDRSQGGSSLTDGQVELMIHRRLMNDDEFGVEEVLNEREYGEGVIVRGQHYLFSGFMSSLPDNVRLLTLESFAPNKLLLRLEHPFSKDDDEILGKPVIVDLKDLLTLYTIKSVSETTLGSNQLKSDNVRLQFPIKGNEKATGKELTKEEDETLKVTLNPMEIRTFILDVEARQLTRITGSANIHLPHTLLTLLFIAICVFH</sequence>
<dbReference type="FunFam" id="2.70.98.30:FF:000003">
    <property type="entry name" value="Alpha-mannosidase"/>
    <property type="match status" value="1"/>
</dbReference>
<evidence type="ECO:0000256" key="5">
    <source>
        <dbReference type="ARBA" id="ARBA00022801"/>
    </source>
</evidence>
<dbReference type="PANTHER" id="PTHR11607:SF3">
    <property type="entry name" value="LYSOSOMAL ALPHA-MANNOSIDASE"/>
    <property type="match status" value="1"/>
</dbReference>
<dbReference type="Gene3D" id="2.60.40.1180">
    <property type="entry name" value="Golgi alpha-mannosidase II"/>
    <property type="match status" value="1"/>
</dbReference>
<keyword evidence="8" id="KW-0325">Glycoprotein</keyword>
<dbReference type="FunFam" id="1.20.1270.50:FF:000003">
    <property type="entry name" value="Alpha-mannosidase"/>
    <property type="match status" value="1"/>
</dbReference>
<keyword evidence="13" id="KW-1185">Reference proteome</keyword>
<keyword evidence="10" id="KW-0732">Signal</keyword>
<dbReference type="PANTHER" id="PTHR11607">
    <property type="entry name" value="ALPHA-MANNOSIDASE"/>
    <property type="match status" value="1"/>
</dbReference>
<keyword evidence="6 10" id="KW-0862">Zinc</keyword>
<evidence type="ECO:0000256" key="2">
    <source>
        <dbReference type="ARBA" id="ARBA00009792"/>
    </source>
</evidence>
<evidence type="ECO:0000256" key="4">
    <source>
        <dbReference type="ARBA" id="ARBA00022723"/>
    </source>
</evidence>
<evidence type="ECO:0000256" key="6">
    <source>
        <dbReference type="ARBA" id="ARBA00022833"/>
    </source>
</evidence>
<protein>
    <recommendedName>
        <fullName evidence="3 10">Alpha-mannosidase</fullName>
        <ecNumber evidence="10">3.2.1.-</ecNumber>
    </recommendedName>
</protein>
<dbReference type="EMBL" id="JAVRBK010000008">
    <property type="protein sequence ID" value="KAK5639939.1"/>
    <property type="molecule type" value="Genomic_DNA"/>
</dbReference>
<dbReference type="SUPFAM" id="SSF74650">
    <property type="entry name" value="Galactose mutarotase-like"/>
    <property type="match status" value="1"/>
</dbReference>
<feature type="signal peptide" evidence="10">
    <location>
        <begin position="1"/>
        <end position="16"/>
    </location>
</feature>
<dbReference type="AlphaFoldDB" id="A0AAN7V4U0"/>
<evidence type="ECO:0000256" key="1">
    <source>
        <dbReference type="ARBA" id="ARBA00000365"/>
    </source>
</evidence>
<evidence type="ECO:0000313" key="13">
    <source>
        <dbReference type="Proteomes" id="UP001329430"/>
    </source>
</evidence>
<dbReference type="CDD" id="cd10810">
    <property type="entry name" value="GH38N_AMII_LAM_like"/>
    <property type="match status" value="1"/>
</dbReference>
<evidence type="ECO:0000256" key="10">
    <source>
        <dbReference type="RuleBase" id="RU361199"/>
    </source>
</evidence>
<dbReference type="GO" id="GO:0030246">
    <property type="term" value="F:carbohydrate binding"/>
    <property type="evidence" value="ECO:0007669"/>
    <property type="project" value="InterPro"/>
</dbReference>
<evidence type="ECO:0000256" key="3">
    <source>
        <dbReference type="ARBA" id="ARBA00012752"/>
    </source>
</evidence>
<dbReference type="Gene3D" id="3.20.110.10">
    <property type="entry name" value="Glycoside hydrolase 38, N terminal domain"/>
    <property type="match status" value="1"/>
</dbReference>
<dbReference type="GO" id="GO:0005764">
    <property type="term" value="C:lysosome"/>
    <property type="evidence" value="ECO:0007669"/>
    <property type="project" value="TreeGrafter"/>
</dbReference>
<feature type="domain" description="Glycoside hydrolase family 38 central" evidence="11">
    <location>
        <begin position="355"/>
        <end position="431"/>
    </location>
</feature>
<dbReference type="InterPro" id="IPR027291">
    <property type="entry name" value="Glyco_hydro_38_N_sf"/>
</dbReference>
<reference evidence="12 13" key="1">
    <citation type="journal article" date="2024" name="Insects">
        <title>An Improved Chromosome-Level Genome Assembly of the Firefly Pyrocoelia pectoralis.</title>
        <authorList>
            <person name="Fu X."/>
            <person name="Meyer-Rochow V.B."/>
            <person name="Ballantyne L."/>
            <person name="Zhu X."/>
        </authorList>
    </citation>
    <scope>NUCLEOTIDE SEQUENCE [LARGE SCALE GENOMIC DNA]</scope>
    <source>
        <strain evidence="12">XCY_ONT2</strain>
    </source>
</reference>
<dbReference type="InterPro" id="IPR011330">
    <property type="entry name" value="Glyco_hydro/deAcase_b/a-brl"/>
</dbReference>
<dbReference type="GO" id="GO:0006013">
    <property type="term" value="P:mannose metabolic process"/>
    <property type="evidence" value="ECO:0007669"/>
    <property type="project" value="InterPro"/>
</dbReference>
<keyword evidence="9 10" id="KW-0326">Glycosidase</keyword>
<proteinExistence type="inferred from homology"/>
<dbReference type="Pfam" id="PF07748">
    <property type="entry name" value="Glyco_hydro_38C"/>
    <property type="match status" value="1"/>
</dbReference>
<evidence type="ECO:0000313" key="12">
    <source>
        <dbReference type="EMBL" id="KAK5639939.1"/>
    </source>
</evidence>
<dbReference type="InterPro" id="IPR013780">
    <property type="entry name" value="Glyco_hydro_b"/>
</dbReference>
<dbReference type="Gene3D" id="2.70.98.30">
    <property type="entry name" value="Golgi alpha-mannosidase II, domain 4"/>
    <property type="match status" value="1"/>
</dbReference>
<dbReference type="GO" id="GO:0004559">
    <property type="term" value="F:alpha-mannosidase activity"/>
    <property type="evidence" value="ECO:0007669"/>
    <property type="project" value="UniProtKB-EC"/>
</dbReference>
<dbReference type="InterPro" id="IPR015341">
    <property type="entry name" value="Glyco_hydro_38_cen"/>
</dbReference>
<dbReference type="InterPro" id="IPR011013">
    <property type="entry name" value="Gal_mutarotase_sf_dom"/>
</dbReference>
<comment type="cofactor">
    <cofactor evidence="10">
        <name>Zn(2+)</name>
        <dbReference type="ChEBI" id="CHEBI:29105"/>
    </cofactor>
    <text evidence="10">Binds 1 zinc ion per subunit.</text>
</comment>
<dbReference type="SMART" id="SM00872">
    <property type="entry name" value="Alpha-mann_mid"/>
    <property type="match status" value="1"/>
</dbReference>
<comment type="similarity">
    <text evidence="2 10">Belongs to the glycosyl hydrolase 38 family.</text>
</comment>
<feature type="chain" id="PRO_5042665527" description="Alpha-mannosidase" evidence="10">
    <location>
        <begin position="17"/>
        <end position="966"/>
    </location>
</feature>
<dbReference type="InterPro" id="IPR028995">
    <property type="entry name" value="Glyco_hydro_57/38_cen_sf"/>
</dbReference>
<dbReference type="Pfam" id="PF09261">
    <property type="entry name" value="Alpha-mann_mid"/>
    <property type="match status" value="1"/>
</dbReference>
<comment type="catalytic activity">
    <reaction evidence="1">
        <text>Hydrolysis of terminal, non-reducing alpha-D-mannose residues in alpha-D-mannosides.</text>
        <dbReference type="EC" id="3.2.1.24"/>
    </reaction>
</comment>
<dbReference type="Proteomes" id="UP001329430">
    <property type="component" value="Chromosome 8"/>
</dbReference>
<keyword evidence="5 10" id="KW-0378">Hydrolase</keyword>
<evidence type="ECO:0000259" key="11">
    <source>
        <dbReference type="SMART" id="SM00872"/>
    </source>
</evidence>
<dbReference type="FunFam" id="1.20.1270.50:FF:000002">
    <property type="entry name" value="Alpha-mannosidase"/>
    <property type="match status" value="1"/>
</dbReference>
<comment type="caution">
    <text evidence="12">The sequence shown here is derived from an EMBL/GenBank/DDBJ whole genome shotgun (WGS) entry which is preliminary data.</text>
</comment>